<sequence>MPRDMQIDSLRKALFPLRNWNLPIRLYHDETNNIRRLTLSELGLNVPDNKTFVIGGVALMPGAEIAGWSQLRQLLQIQPSAPEIKFEHLAKSSYEDALGSRKLASFLQWLLDQNIMIHYSALDPLYWSILDIIESLQADDRFEINGYHMELKSELQHAVLQNLPGFLALLHCFSYPNLQREQVRSFIEAVLDFVNGHVPQDRSAATWLLKQTLRRAARLPALELVFLHGNEPGELIADFSVHFMRGIYVFKNASHVFDEETYIQKVLAKLELREGERRLDYRFADSKAEQGIQLSDVVAGLLGRHFSYLKDHSLTELMRRKAGFNDVQLASLARLRQLIDRSDAFSDGLLHVLMPLDTTFKNNAFLHEAEVPPFMWQ</sequence>
<reference evidence="1 2" key="1">
    <citation type="submission" date="2016-10" db="EMBL/GenBank/DDBJ databases">
        <authorList>
            <person name="de Groot N.N."/>
        </authorList>
    </citation>
    <scope>NUCLEOTIDE SEQUENCE [LARGE SCALE GENOMIC DNA]</scope>
    <source>
        <strain evidence="1 2">LMG 24775</strain>
    </source>
</reference>
<dbReference type="InterPro" id="IPR024524">
    <property type="entry name" value="DUF3800"/>
</dbReference>
<evidence type="ECO:0008006" key="3">
    <source>
        <dbReference type="Google" id="ProtNLM"/>
    </source>
</evidence>
<gene>
    <name evidence="1" type="ORF">SAMN05421547_12034</name>
</gene>
<accession>A0A1H3SHQ0</accession>
<dbReference type="EMBL" id="FNPE01000020">
    <property type="protein sequence ID" value="SDZ37071.1"/>
    <property type="molecule type" value="Genomic_DNA"/>
</dbReference>
<name>A0A1H3SHQ0_9BURK</name>
<evidence type="ECO:0000313" key="1">
    <source>
        <dbReference type="EMBL" id="SDZ37071.1"/>
    </source>
</evidence>
<dbReference type="Pfam" id="PF12686">
    <property type="entry name" value="DUF3800"/>
    <property type="match status" value="1"/>
</dbReference>
<protein>
    <recommendedName>
        <fullName evidence="3">DUF3800 domain-containing protein</fullName>
    </recommendedName>
</protein>
<evidence type="ECO:0000313" key="2">
    <source>
        <dbReference type="Proteomes" id="UP000183417"/>
    </source>
</evidence>
<proteinExistence type="predicted"/>
<dbReference type="AlphaFoldDB" id="A0A1H3SHQ0"/>
<dbReference type="Proteomes" id="UP000183417">
    <property type="component" value="Unassembled WGS sequence"/>
</dbReference>
<organism evidence="1 2">
    <name type="scientific">Delftia lacustris</name>
    <dbReference type="NCBI Taxonomy" id="558537"/>
    <lineage>
        <taxon>Bacteria</taxon>
        <taxon>Pseudomonadati</taxon>
        <taxon>Pseudomonadota</taxon>
        <taxon>Betaproteobacteria</taxon>
        <taxon>Burkholderiales</taxon>
        <taxon>Comamonadaceae</taxon>
        <taxon>Delftia</taxon>
    </lineage>
</organism>